<feature type="transmembrane region" description="Helical" evidence="1">
    <location>
        <begin position="394"/>
        <end position="412"/>
    </location>
</feature>
<name>A0A1F7Y3S3_9BACT</name>
<evidence type="ECO:0008006" key="4">
    <source>
        <dbReference type="Google" id="ProtNLM"/>
    </source>
</evidence>
<reference evidence="2 3" key="1">
    <citation type="journal article" date="2016" name="Nat. Commun.">
        <title>Thousands of microbial genomes shed light on interconnected biogeochemical processes in an aquifer system.</title>
        <authorList>
            <person name="Anantharaman K."/>
            <person name="Brown C.T."/>
            <person name="Hug L.A."/>
            <person name="Sharon I."/>
            <person name="Castelle C.J."/>
            <person name="Probst A.J."/>
            <person name="Thomas B.C."/>
            <person name="Singh A."/>
            <person name="Wilkins M.J."/>
            <person name="Karaoz U."/>
            <person name="Brodie E.L."/>
            <person name="Williams K.H."/>
            <person name="Hubbard S.S."/>
            <person name="Banfield J.F."/>
        </authorList>
    </citation>
    <scope>NUCLEOTIDE SEQUENCE [LARGE SCALE GENOMIC DNA]</scope>
</reference>
<feature type="transmembrane region" description="Helical" evidence="1">
    <location>
        <begin position="119"/>
        <end position="151"/>
    </location>
</feature>
<gene>
    <name evidence="2" type="ORF">A2863_02560</name>
</gene>
<evidence type="ECO:0000256" key="1">
    <source>
        <dbReference type="SAM" id="Phobius"/>
    </source>
</evidence>
<feature type="transmembrane region" description="Helical" evidence="1">
    <location>
        <begin position="367"/>
        <end position="387"/>
    </location>
</feature>
<feature type="transmembrane region" description="Helical" evidence="1">
    <location>
        <begin position="341"/>
        <end position="361"/>
    </location>
</feature>
<evidence type="ECO:0000313" key="3">
    <source>
        <dbReference type="Proteomes" id="UP000178750"/>
    </source>
</evidence>
<feature type="transmembrane region" description="Helical" evidence="1">
    <location>
        <begin position="238"/>
        <end position="259"/>
    </location>
</feature>
<feature type="transmembrane region" description="Helical" evidence="1">
    <location>
        <begin position="317"/>
        <end position="334"/>
    </location>
</feature>
<comment type="caution">
    <text evidence="2">The sequence shown here is derived from an EMBL/GenBank/DDBJ whole genome shotgun (WGS) entry which is preliminary data.</text>
</comment>
<organism evidence="2 3">
    <name type="scientific">Candidatus Woesebacteria bacterium RIFCSPHIGHO2_01_FULL_38_9b</name>
    <dbReference type="NCBI Taxonomy" id="1802493"/>
    <lineage>
        <taxon>Bacteria</taxon>
        <taxon>Candidatus Woeseibacteriota</taxon>
    </lineage>
</organism>
<keyword evidence="1" id="KW-0472">Membrane</keyword>
<protein>
    <recommendedName>
        <fullName evidence="4">Glycosyltransferase RgtA/B/C/D-like domain-containing protein</fullName>
    </recommendedName>
</protein>
<feature type="transmembrane region" description="Helical" evidence="1">
    <location>
        <begin position="205"/>
        <end position="226"/>
    </location>
</feature>
<dbReference type="EMBL" id="MGGF01000015">
    <property type="protein sequence ID" value="OGM21964.1"/>
    <property type="molecule type" value="Genomic_DNA"/>
</dbReference>
<keyword evidence="1" id="KW-1133">Transmembrane helix</keyword>
<accession>A0A1F7Y3S3</accession>
<feature type="transmembrane region" description="Helical" evidence="1">
    <location>
        <begin position="9"/>
        <end position="33"/>
    </location>
</feature>
<feature type="transmembrane region" description="Helical" evidence="1">
    <location>
        <begin position="163"/>
        <end position="185"/>
    </location>
</feature>
<sequence length="561" mass="64859">MKFIFNKWVIVYIILATFLFSARVFIFSTQFGFELDSGWYLGVAKNFALRQKYASYTNTTISEVPGSNPSIHNRFSVQDKNGFSHFPAGVTVGPGYVFPQALLIKLLGNGWWQYKLWPLFTLAFLFAILFYLAWFLGGIVSLFIVQVWLWFYPQIYLAYGFEALSESIALLYLLLGFFFYFRFLVTKHKKWPLFVSGSFGGFSLLTKNIFVINVVAFAPILLFRVVKKKKYLKSGFKEIATFTTGFILPIFLFELYRFIYLFSNFGMAGYQAINKDIKLTMLSGGSGFGMHNSGTFNEFFLKKLLIFSDLGLGNTALLAWILWLLVPIIFFTTLHKYKKELAFLIYTSSTTSFFWFSFMSPTGWARHIWQGIVMGIIILSVSIGLIIKQKGYKLLKILLLLPFTIVFLKSLFSPLANPKFILGKEDLLRWQAIPSYRGLQGFPSSVFFPLKDQKEALEFFENKISDKDRIYYDWWYLVAELATITDKVFFPVDRYFLGQDDINPETKSYLIFGPYQMGEYSLTSPTYLSQKTAKYCKVMVFRNNSYAACELKERKLISSSD</sequence>
<dbReference type="Proteomes" id="UP000178750">
    <property type="component" value="Unassembled WGS sequence"/>
</dbReference>
<evidence type="ECO:0000313" key="2">
    <source>
        <dbReference type="EMBL" id="OGM21964.1"/>
    </source>
</evidence>
<dbReference type="AlphaFoldDB" id="A0A1F7Y3S3"/>
<keyword evidence="1" id="KW-0812">Transmembrane</keyword>
<proteinExistence type="predicted"/>